<feature type="transmembrane region" description="Helical" evidence="1">
    <location>
        <begin position="6"/>
        <end position="22"/>
    </location>
</feature>
<evidence type="ECO:0000256" key="1">
    <source>
        <dbReference type="SAM" id="Phobius"/>
    </source>
</evidence>
<evidence type="ECO:0000313" key="2">
    <source>
        <dbReference type="EMBL" id="OQA54853.1"/>
    </source>
</evidence>
<comment type="caution">
    <text evidence="2">The sequence shown here is derived from an EMBL/GenBank/DDBJ whole genome shotgun (WGS) entry which is preliminary data.</text>
</comment>
<proteinExistence type="predicted"/>
<dbReference type="AlphaFoldDB" id="A0A1V5SKU1"/>
<organism evidence="2">
    <name type="scientific">Candidatus Atribacter allofermentans</name>
    <dbReference type="NCBI Taxonomy" id="1852833"/>
    <lineage>
        <taxon>Bacteria</taxon>
        <taxon>Pseudomonadati</taxon>
        <taxon>Atribacterota</taxon>
        <taxon>Atribacteria</taxon>
        <taxon>Atribacterales</taxon>
        <taxon>Atribacteraceae</taxon>
        <taxon>Atribacter</taxon>
    </lineage>
</organism>
<accession>A0A1V5SKU1</accession>
<protein>
    <submittedName>
        <fullName evidence="2">Uncharacterized protein</fullName>
    </submittedName>
</protein>
<feature type="transmembrane region" description="Helical" evidence="1">
    <location>
        <begin position="55"/>
        <end position="75"/>
    </location>
</feature>
<keyword evidence="1" id="KW-0812">Transmembrane</keyword>
<gene>
    <name evidence="2" type="ORF">BWY41_01864</name>
</gene>
<name>A0A1V5SKU1_9BACT</name>
<feature type="transmembrane region" description="Helical" evidence="1">
    <location>
        <begin position="29"/>
        <end position="49"/>
    </location>
</feature>
<keyword evidence="1" id="KW-0472">Membrane</keyword>
<dbReference type="Proteomes" id="UP000485569">
    <property type="component" value="Unassembled WGS sequence"/>
</dbReference>
<reference evidence="2" key="1">
    <citation type="submission" date="2017-02" db="EMBL/GenBank/DDBJ databases">
        <title>Delving into the versatile metabolic prowess of the omnipresent phylum Bacteroidetes.</title>
        <authorList>
            <person name="Nobu M.K."/>
            <person name="Mei R."/>
            <person name="Narihiro T."/>
            <person name="Kuroda K."/>
            <person name="Liu W.-T."/>
        </authorList>
    </citation>
    <scope>NUCLEOTIDE SEQUENCE</scope>
    <source>
        <strain evidence="2">ADurb.Bin276</strain>
    </source>
</reference>
<sequence>MTVGLVNGALSIFVLFLGYWGYKEKKSIISLLIGIAFAIFGFSHLITLFVSPDRLVNFLVVLRVFGYLFVAFALYQEMVRK</sequence>
<keyword evidence="1" id="KW-1133">Transmembrane helix</keyword>
<dbReference type="EMBL" id="MWBQ01000193">
    <property type="protein sequence ID" value="OQA54853.1"/>
    <property type="molecule type" value="Genomic_DNA"/>
</dbReference>